<sequence>MTAANLQQWISSPELLNKDTLYELRIALARYPYCQTLRLLYLKNLYLLHDYSFSSELRKAALYVGDRCALFFLIEGDKYVSRTETAAAGADHTLKLIDAFLSQTQTSEETLPASNHIEYTADYTSYLLKEDDNRTESPDVPQLQGHELIDNFIEKAKDQPLRIKPIEEDSPIEEVFPDMKDGENCFTETLAKIYIKQKKYAKALEIIRNLNIKNPEKNTYFADQIRFLEKLIINTKS</sequence>
<gene>
    <name evidence="1" type="ORF">EZS27_022749</name>
</gene>
<reference evidence="1" key="1">
    <citation type="submission" date="2019-03" db="EMBL/GenBank/DDBJ databases">
        <title>Single cell metagenomics reveals metabolic interactions within the superorganism composed of flagellate Streblomastix strix and complex community of Bacteroidetes bacteria on its surface.</title>
        <authorList>
            <person name="Treitli S.C."/>
            <person name="Kolisko M."/>
            <person name="Husnik F."/>
            <person name="Keeling P."/>
            <person name="Hampl V."/>
        </authorList>
    </citation>
    <scope>NUCLEOTIDE SEQUENCE</scope>
    <source>
        <strain evidence="1">STM</strain>
    </source>
</reference>
<organism evidence="1">
    <name type="scientific">termite gut metagenome</name>
    <dbReference type="NCBI Taxonomy" id="433724"/>
    <lineage>
        <taxon>unclassified sequences</taxon>
        <taxon>metagenomes</taxon>
        <taxon>organismal metagenomes</taxon>
    </lineage>
</organism>
<proteinExistence type="predicted"/>
<evidence type="ECO:0008006" key="2">
    <source>
        <dbReference type="Google" id="ProtNLM"/>
    </source>
</evidence>
<comment type="caution">
    <text evidence="1">The sequence shown here is derived from an EMBL/GenBank/DDBJ whole genome shotgun (WGS) entry which is preliminary data.</text>
</comment>
<dbReference type="EMBL" id="SNRY01001836">
    <property type="protein sequence ID" value="KAA6328342.1"/>
    <property type="molecule type" value="Genomic_DNA"/>
</dbReference>
<name>A0A5J4R3Q1_9ZZZZ</name>
<accession>A0A5J4R3Q1</accession>
<dbReference type="AlphaFoldDB" id="A0A5J4R3Q1"/>
<evidence type="ECO:0000313" key="1">
    <source>
        <dbReference type="EMBL" id="KAA6328342.1"/>
    </source>
</evidence>
<protein>
    <recommendedName>
        <fullName evidence="2">Tetratricopeptide repeat protein</fullName>
    </recommendedName>
</protein>